<evidence type="ECO:0000313" key="2">
    <source>
        <dbReference type="EMBL" id="KAG5390411.1"/>
    </source>
</evidence>
<dbReference type="Pfam" id="PF00646">
    <property type="entry name" value="F-box"/>
    <property type="match status" value="2"/>
</dbReference>
<protein>
    <recommendedName>
        <fullName evidence="1">F-box domain-containing protein</fullName>
    </recommendedName>
</protein>
<dbReference type="Proteomes" id="UP000823674">
    <property type="component" value="Chromosome A08"/>
</dbReference>
<gene>
    <name evidence="2" type="primary">A08p034100.1_BraROA</name>
    <name evidence="2" type="ORF">IGI04_031952</name>
</gene>
<feature type="domain" description="F-box" evidence="1">
    <location>
        <begin position="368"/>
        <end position="407"/>
    </location>
</feature>
<dbReference type="SMART" id="SM00256">
    <property type="entry name" value="FBOX"/>
    <property type="match status" value="2"/>
</dbReference>
<dbReference type="InterPro" id="IPR017451">
    <property type="entry name" value="F-box-assoc_interact_dom"/>
</dbReference>
<evidence type="ECO:0000313" key="3">
    <source>
        <dbReference type="Proteomes" id="UP000823674"/>
    </source>
</evidence>
<name>A0ABQ7LZ36_BRACM</name>
<dbReference type="SUPFAM" id="SSF81383">
    <property type="entry name" value="F-box domain"/>
    <property type="match status" value="2"/>
</dbReference>
<reference evidence="2 3" key="1">
    <citation type="submission" date="2021-03" db="EMBL/GenBank/DDBJ databases">
        <authorList>
            <person name="King G.J."/>
            <person name="Bancroft I."/>
            <person name="Baten A."/>
            <person name="Bloomfield J."/>
            <person name="Borpatragohain P."/>
            <person name="He Z."/>
            <person name="Irish N."/>
            <person name="Irwin J."/>
            <person name="Liu K."/>
            <person name="Mauleon R.P."/>
            <person name="Moore J."/>
            <person name="Morris R."/>
            <person name="Ostergaard L."/>
            <person name="Wang B."/>
            <person name="Wells R."/>
        </authorList>
    </citation>
    <scope>NUCLEOTIDE SEQUENCE [LARGE SCALE GENOMIC DNA]</scope>
    <source>
        <strain evidence="2">R-o-18</strain>
        <tissue evidence="2">Leaf</tissue>
    </source>
</reference>
<organism evidence="2 3">
    <name type="scientific">Brassica rapa subsp. trilocularis</name>
    <dbReference type="NCBI Taxonomy" id="1813537"/>
    <lineage>
        <taxon>Eukaryota</taxon>
        <taxon>Viridiplantae</taxon>
        <taxon>Streptophyta</taxon>
        <taxon>Embryophyta</taxon>
        <taxon>Tracheophyta</taxon>
        <taxon>Spermatophyta</taxon>
        <taxon>Magnoliopsida</taxon>
        <taxon>eudicotyledons</taxon>
        <taxon>Gunneridae</taxon>
        <taxon>Pentapetalae</taxon>
        <taxon>rosids</taxon>
        <taxon>malvids</taxon>
        <taxon>Brassicales</taxon>
        <taxon>Brassicaceae</taxon>
        <taxon>Brassiceae</taxon>
        <taxon>Brassica</taxon>
    </lineage>
</organism>
<feature type="domain" description="F-box" evidence="1">
    <location>
        <begin position="27"/>
        <end position="66"/>
    </location>
</feature>
<dbReference type="Pfam" id="PF08268">
    <property type="entry name" value="FBA_3"/>
    <property type="match status" value="1"/>
</dbReference>
<dbReference type="EMBL" id="JADBGQ010000007">
    <property type="protein sequence ID" value="KAG5390411.1"/>
    <property type="molecule type" value="Genomic_DNA"/>
</dbReference>
<evidence type="ECO:0000259" key="1">
    <source>
        <dbReference type="SMART" id="SM00256"/>
    </source>
</evidence>
<keyword evidence="3" id="KW-1185">Reference proteome</keyword>
<dbReference type="PANTHER" id="PTHR31111">
    <property type="entry name" value="BNAA05G37150D PROTEIN-RELATED"/>
    <property type="match status" value="1"/>
</dbReference>
<dbReference type="InterPro" id="IPR013187">
    <property type="entry name" value="F-box-assoc_dom_typ3"/>
</dbReference>
<proteinExistence type="predicted"/>
<accession>A0ABQ7LZ36</accession>
<dbReference type="NCBIfam" id="TIGR01640">
    <property type="entry name" value="F_box_assoc_1"/>
    <property type="match status" value="1"/>
</dbReference>
<dbReference type="InterPro" id="IPR036047">
    <property type="entry name" value="F-box-like_dom_sf"/>
</dbReference>
<comment type="caution">
    <text evidence="2">The sequence shown here is derived from an EMBL/GenBank/DDBJ whole genome shotgun (WGS) entry which is preliminary data.</text>
</comment>
<sequence length="425" mass="48762">MEEHKKTREIHRVTQDDEEDRCQVDNIPLDLTLDMLSRLPPKSIARFLCVSKLWSSFTTLPSFINSFASRSSSQPPRLLLTFTHLEAHTSREALRFSPFLKTRMKTGHILRTTLPKPQETISVKGSPCSGYRSYLGYDPLEGKHKVLFMSRNEYTDQPRVLTLGAQESWRIITKGRCPMHFSSIGGYGRCFNGILYYEAFDTDGHRIIMSFDVKYENFNLIKILEGFYKMPCHMILYEGRLALVHKRTYDPNVDLYILNDSTGDEWLHEECCLHILAGLCLNGVTAAGELVFTSTENESLYILYLNLRRNMMREALFEGIVGGDFRSRYGLCSNIGQSAMEEQGDKKTREIHMDTQDDDNDISQPDHIPLDLTSEILSRLPAKSFARFLCVSKLWTSFTTLSSFINSFAFRSSSQTPRLLITFTL</sequence>
<dbReference type="InterPro" id="IPR001810">
    <property type="entry name" value="F-box_dom"/>
</dbReference>
<dbReference type="PANTHER" id="PTHR31111:SF74">
    <property type="entry name" value="F-BOX ASSOCIATED DOMAIN-CONTAINING PROTEIN"/>
    <property type="match status" value="1"/>
</dbReference>